<keyword evidence="2" id="KW-1185">Reference proteome</keyword>
<dbReference type="EMBL" id="RQSM01000004">
    <property type="protein sequence ID" value="RVU89830.1"/>
    <property type="molecule type" value="Genomic_DNA"/>
</dbReference>
<dbReference type="AlphaFoldDB" id="A0A437U878"/>
<evidence type="ECO:0000313" key="2">
    <source>
        <dbReference type="Proteomes" id="UP000288951"/>
    </source>
</evidence>
<name>A0A437U878_9FLAO</name>
<evidence type="ECO:0000313" key="1">
    <source>
        <dbReference type="EMBL" id="RVU89830.1"/>
    </source>
</evidence>
<dbReference type="Proteomes" id="UP000288951">
    <property type="component" value="Unassembled WGS sequence"/>
</dbReference>
<organism evidence="1 2">
    <name type="scientific">Flavobacterium columnare</name>
    <dbReference type="NCBI Taxonomy" id="996"/>
    <lineage>
        <taxon>Bacteria</taxon>
        <taxon>Pseudomonadati</taxon>
        <taxon>Bacteroidota</taxon>
        <taxon>Flavobacteriia</taxon>
        <taxon>Flavobacteriales</taxon>
        <taxon>Flavobacteriaceae</taxon>
        <taxon>Flavobacterium</taxon>
    </lineage>
</organism>
<protein>
    <submittedName>
        <fullName evidence="1">Uncharacterized protein</fullName>
    </submittedName>
</protein>
<dbReference type="OrthoDB" id="1163984at2"/>
<reference evidence="1" key="1">
    <citation type="submission" date="2018-12" db="EMBL/GenBank/DDBJ databases">
        <title>Draft genome sequence of Flaovobacterium columnare ARS1 isolated from channel catfish in Alabama.</title>
        <authorList>
            <person name="Cai W."/>
            <person name="Arias C."/>
        </authorList>
    </citation>
    <scope>NUCLEOTIDE SEQUENCE [LARGE SCALE GENOMIC DNA]</scope>
    <source>
        <strain evidence="1">ARS1</strain>
    </source>
</reference>
<accession>A0A437U878</accession>
<comment type="caution">
    <text evidence="1">The sequence shown here is derived from an EMBL/GenBank/DDBJ whole genome shotgun (WGS) entry which is preliminary data.</text>
</comment>
<proteinExistence type="predicted"/>
<sequence length="108" mass="12289">MMRTDILKRFLTNTDETGRFIMKSRITGITYFVEPIYNGKTPEWGDVDPATKKITGNYGSKYTGAVTKKESLITEDNGFKNIGFFKGSPFGAIDVRDKEHQRRMGIIE</sequence>
<gene>
    <name evidence="1" type="ORF">EH230_13765</name>
</gene>